<dbReference type="AlphaFoldDB" id="A0ABD2WPA0"/>
<dbReference type="GO" id="GO:0008270">
    <property type="term" value="F:zinc ion binding"/>
    <property type="evidence" value="ECO:0007669"/>
    <property type="project" value="UniProtKB-KW"/>
</dbReference>
<evidence type="ECO:0000256" key="3">
    <source>
        <dbReference type="ARBA" id="ARBA00022771"/>
    </source>
</evidence>
<keyword evidence="3 5" id="KW-0863">Zinc-finger</keyword>
<dbReference type="Proteomes" id="UP001627154">
    <property type="component" value="Unassembled WGS sequence"/>
</dbReference>
<dbReference type="SUPFAM" id="SSF57667">
    <property type="entry name" value="beta-beta-alpha zinc fingers"/>
    <property type="match status" value="1"/>
</dbReference>
<evidence type="ECO:0000313" key="9">
    <source>
        <dbReference type="Proteomes" id="UP001627154"/>
    </source>
</evidence>
<feature type="region of interest" description="Disordered" evidence="6">
    <location>
        <begin position="59"/>
        <end position="79"/>
    </location>
</feature>
<evidence type="ECO:0000256" key="1">
    <source>
        <dbReference type="ARBA" id="ARBA00022723"/>
    </source>
</evidence>
<reference evidence="8 9" key="1">
    <citation type="journal article" date="2024" name="bioRxiv">
        <title>A reference genome for Trichogramma kaykai: A tiny desert-dwelling parasitoid wasp with competing sex-ratio distorters.</title>
        <authorList>
            <person name="Culotta J."/>
            <person name="Lindsey A.R."/>
        </authorList>
    </citation>
    <scope>NUCLEOTIDE SEQUENCE [LARGE SCALE GENOMIC DNA]</scope>
    <source>
        <strain evidence="8 9">KSX58</strain>
    </source>
</reference>
<feature type="domain" description="C2H2-type" evidence="7">
    <location>
        <begin position="329"/>
        <end position="357"/>
    </location>
</feature>
<evidence type="ECO:0000256" key="2">
    <source>
        <dbReference type="ARBA" id="ARBA00022737"/>
    </source>
</evidence>
<organism evidence="8 9">
    <name type="scientific">Trichogramma kaykai</name>
    <dbReference type="NCBI Taxonomy" id="54128"/>
    <lineage>
        <taxon>Eukaryota</taxon>
        <taxon>Metazoa</taxon>
        <taxon>Ecdysozoa</taxon>
        <taxon>Arthropoda</taxon>
        <taxon>Hexapoda</taxon>
        <taxon>Insecta</taxon>
        <taxon>Pterygota</taxon>
        <taxon>Neoptera</taxon>
        <taxon>Endopterygota</taxon>
        <taxon>Hymenoptera</taxon>
        <taxon>Apocrita</taxon>
        <taxon>Proctotrupomorpha</taxon>
        <taxon>Chalcidoidea</taxon>
        <taxon>Trichogrammatidae</taxon>
        <taxon>Trichogramma</taxon>
    </lineage>
</organism>
<keyword evidence="4" id="KW-0862">Zinc</keyword>
<evidence type="ECO:0000256" key="6">
    <source>
        <dbReference type="SAM" id="MobiDB-lite"/>
    </source>
</evidence>
<comment type="caution">
    <text evidence="8">The sequence shown here is derived from an EMBL/GenBank/DDBJ whole genome shotgun (WGS) entry which is preliminary data.</text>
</comment>
<dbReference type="PANTHER" id="PTHR24409:SF295">
    <property type="entry name" value="AZ2-RELATED"/>
    <property type="match status" value="1"/>
</dbReference>
<accession>A0ABD2WPA0</accession>
<keyword evidence="2" id="KW-0677">Repeat</keyword>
<dbReference type="EMBL" id="JBJJXI010000087">
    <property type="protein sequence ID" value="KAL3394958.1"/>
    <property type="molecule type" value="Genomic_DNA"/>
</dbReference>
<evidence type="ECO:0000256" key="5">
    <source>
        <dbReference type="PROSITE-ProRule" id="PRU00042"/>
    </source>
</evidence>
<proteinExistence type="predicted"/>
<dbReference type="Gene3D" id="3.30.160.60">
    <property type="entry name" value="Classic Zinc Finger"/>
    <property type="match status" value="2"/>
</dbReference>
<feature type="compositionally biased region" description="Polar residues" evidence="6">
    <location>
        <begin position="59"/>
        <end position="78"/>
    </location>
</feature>
<evidence type="ECO:0000259" key="7">
    <source>
        <dbReference type="PROSITE" id="PS50157"/>
    </source>
</evidence>
<keyword evidence="1" id="KW-0479">Metal-binding</keyword>
<keyword evidence="9" id="KW-1185">Reference proteome</keyword>
<dbReference type="InterPro" id="IPR036236">
    <property type="entry name" value="Znf_C2H2_sf"/>
</dbReference>
<dbReference type="SMART" id="SM00355">
    <property type="entry name" value="ZnF_C2H2"/>
    <property type="match status" value="6"/>
</dbReference>
<protein>
    <recommendedName>
        <fullName evidence="7">C2H2-type domain-containing protein</fullName>
    </recommendedName>
</protein>
<dbReference type="InterPro" id="IPR013087">
    <property type="entry name" value="Znf_C2H2_type"/>
</dbReference>
<dbReference type="PANTHER" id="PTHR24409">
    <property type="entry name" value="ZINC FINGER PROTEIN 142"/>
    <property type="match status" value="1"/>
</dbReference>
<evidence type="ECO:0000256" key="4">
    <source>
        <dbReference type="ARBA" id="ARBA00022833"/>
    </source>
</evidence>
<evidence type="ECO:0000313" key="8">
    <source>
        <dbReference type="EMBL" id="KAL3394958.1"/>
    </source>
</evidence>
<dbReference type="PROSITE" id="PS50157">
    <property type="entry name" value="ZINC_FINGER_C2H2_2"/>
    <property type="match status" value="1"/>
</dbReference>
<gene>
    <name evidence="8" type="ORF">TKK_010940</name>
</gene>
<sequence>MKMSRLKLITTPIDSDYHSIQENMPYLQTIKEERDDMETFSISDFIEPKSEVDEIHQTSITEDNESYDQSLEESPTKSYQKEHSNYLTDPFLYVKQYCAKCNKIYSIHKDKATKVCLKCASKAVYECIICKRRYPTKSHVFSHLKTRFDCRTMIDLHCSHCSYTSIHKGFLKNHLLKKHTCGINELISCPNCGRHFKRSTNVEEHILSCGKKPYLECNFCNFKTSYRISLKVHMNHHILEADNGSAILNENLDEIVVDAVEEMEFLWKPGDSAQKIESKMINSENKKKNYIDLNCRNIIKTYCYKCKKTSPIRTKKLKNCPDCQENLLHECGICSSKFNTSTNIIRHIRDKHGDTDIKNTYICGNCDKTYDEYKKSVRHENICKRAYPCNLCAFVAKNPSKLSSHRSRWHFGPEKDSHHPCPSCGRQMRFFNSRDLDAQCGHCR</sequence>
<name>A0ABD2WPA0_9HYME</name>
<dbReference type="PROSITE" id="PS00028">
    <property type="entry name" value="ZINC_FINGER_C2H2_1"/>
    <property type="match status" value="1"/>
</dbReference>